<proteinExistence type="predicted"/>
<evidence type="ECO:0000313" key="1">
    <source>
        <dbReference type="EMBL" id="TGY78221.1"/>
    </source>
</evidence>
<organism evidence="1 2">
    <name type="scientific">Lepagella muris</name>
    <dbReference type="NCBI Taxonomy" id="3032870"/>
    <lineage>
        <taxon>Bacteria</taxon>
        <taxon>Pseudomonadati</taxon>
        <taxon>Bacteroidota</taxon>
        <taxon>Bacteroidia</taxon>
        <taxon>Bacteroidales</taxon>
        <taxon>Muribaculaceae</taxon>
        <taxon>Lepagella</taxon>
    </lineage>
</organism>
<reference evidence="1" key="1">
    <citation type="submission" date="2019-04" db="EMBL/GenBank/DDBJ databases">
        <title>Microbes associate with the intestines of laboratory mice.</title>
        <authorList>
            <person name="Navarre W."/>
            <person name="Wong E."/>
            <person name="Huang K."/>
            <person name="Tropini C."/>
            <person name="Ng K."/>
            <person name="Yu B."/>
        </authorList>
    </citation>
    <scope>NUCLEOTIDE SEQUENCE</scope>
    <source>
        <strain evidence="1">NM04_E33</strain>
    </source>
</reference>
<gene>
    <name evidence="1" type="ORF">E5331_11000</name>
</gene>
<dbReference type="EMBL" id="SRYB01000015">
    <property type="protein sequence ID" value="TGY78221.1"/>
    <property type="molecule type" value="Genomic_DNA"/>
</dbReference>
<protein>
    <submittedName>
        <fullName evidence="1">TonB-dependent receptor</fullName>
    </submittedName>
</protein>
<sequence>MKKIKDLLRTLTLVLAMVGLCSASALAFTVTGTVTDDTGEPLIGVTVRVEGVAGGTVTDIDGVYKIEVPNPKKDVLTFTYVGMNQTSEKVNSREVVNIVMKSSDEALEELVVVGYGQQKKASVVGAIAQTSGATLARAGGVSSVGAALTGNLPGVTTMSSTGMPGAEDPKIVIRGQTSWNGSDPLVLVDGVERPMTSVDISSVETVSVLKDASATAVYGVKGANGVILITTKRGQEGRAQIGVSVNAAMKVVSKLPGVAGSPEALYMRNKIIERELGLSPDSWEKMTPQSIINKYANPANLEEAERYPNVDWQSEMFKKTAMAYNPNINVRGGTKFVKYYAAIDFLHEGDLYKTVDVGRGYNGGFGFNRINIRSNLDFQITRSTTFKVNLSGSHGERKGPWGKGDSDWATTQLWQSAYSAPPDAYLPIYSDGTWGYYPSNSQGAPNGLQGIATGGIEYVTTTRINTDFTLDQDLAFITPGLRASATISWDNVMVEAERGINENWYTAQTKWIDPETGEVTWAQTTGTNGLDFNEDMKWSSKSGAVRDWETQRNLFYQAQLFWGREFGEHDVTAMGVFNRNERATGSEFPHYREDWAFRATYNYADRYFFEYNGAYNGSEKFDRKHRFDFFNSAAVGWRLSEEKFMEWSRPWLDNFKIRYSIGEVGDDNVWERWIYATQWAIVDNQQQFSTVNGQKSPYTWYKEASIGNPDIHWEKALKQNLGIDFTVYHGMFNGTLEFFKERRRDILVAGSSRAIPSYFGGSAPTANLGKVQSSGFELELRFNHTFANDMHLWANLNMTHSQNKILEYDDPELKEAYRKSTGFQIGQDHIIYDAGYAQTWDDVIAMTKHNTNDNQKLPGQPIMVDYNGDGVIDSSDSTPYGYSGTPQNTYNATIGLDWKGWSFYVQFYGVTNVQRTVTFDSFRGNLNTLYSGVDFWSVGDNDPNRPLPVWNSTPNYYNGWDNRFNHYDGSYVRLKNMEIAYTWTDGWIKRLGLSNLKVFLNGNNLWQWSRMPDDRESNFAGTGNASQGAYPTVRRFNLGIRFDI</sequence>
<evidence type="ECO:0000313" key="2">
    <source>
        <dbReference type="Proteomes" id="UP000306319"/>
    </source>
</evidence>
<keyword evidence="1" id="KW-0675">Receptor</keyword>
<accession>A0AC61RG33</accession>
<keyword evidence="2" id="KW-1185">Reference proteome</keyword>
<name>A0AC61RG33_9BACT</name>
<comment type="caution">
    <text evidence="1">The sequence shown here is derived from an EMBL/GenBank/DDBJ whole genome shotgun (WGS) entry which is preliminary data.</text>
</comment>
<dbReference type="Proteomes" id="UP000306319">
    <property type="component" value="Unassembled WGS sequence"/>
</dbReference>